<name>A0A1N7REG1_9BACT</name>
<dbReference type="GO" id="GO:0016715">
    <property type="term" value="F:oxidoreductase activity, acting on paired donors, with incorporation or reduction of molecular oxygen, reduced ascorbate as one donor, and incorporation of one atom of oxygen"/>
    <property type="evidence" value="ECO:0007669"/>
    <property type="project" value="InterPro"/>
</dbReference>
<keyword evidence="6" id="KW-1185">Reference proteome</keyword>
<feature type="signal peptide" evidence="2">
    <location>
        <begin position="1"/>
        <end position="21"/>
    </location>
</feature>
<dbReference type="InterPro" id="IPR026444">
    <property type="entry name" value="Secre_tail"/>
</dbReference>
<evidence type="ECO:0000256" key="1">
    <source>
        <dbReference type="ARBA" id="ARBA00023157"/>
    </source>
</evidence>
<dbReference type="InterPro" id="IPR008977">
    <property type="entry name" value="PHM/PNGase_F_dom_sf"/>
</dbReference>
<evidence type="ECO:0000256" key="2">
    <source>
        <dbReference type="SAM" id="SignalP"/>
    </source>
</evidence>
<dbReference type="STRING" id="477680.SAMN05421788_112158"/>
<dbReference type="InterPro" id="IPR013783">
    <property type="entry name" value="Ig-like_fold"/>
</dbReference>
<dbReference type="Pfam" id="PF18962">
    <property type="entry name" value="Por_Secre_tail"/>
    <property type="match status" value="1"/>
</dbReference>
<dbReference type="SUPFAM" id="SSF49742">
    <property type="entry name" value="PHM/PNGase F"/>
    <property type="match status" value="1"/>
</dbReference>
<dbReference type="InterPro" id="IPR053251">
    <property type="entry name" value="N-glycanase"/>
</dbReference>
<evidence type="ECO:0000259" key="3">
    <source>
        <dbReference type="Pfam" id="PF09113"/>
    </source>
</evidence>
<dbReference type="PANTHER" id="PTHR39319:SF1">
    <property type="entry name" value="SI:DKEY-256H2.1"/>
    <property type="match status" value="1"/>
</dbReference>
<evidence type="ECO:0000313" key="6">
    <source>
        <dbReference type="Proteomes" id="UP000186917"/>
    </source>
</evidence>
<organism evidence="5 6">
    <name type="scientific">Filimonas lacunae</name>
    <dbReference type="NCBI Taxonomy" id="477680"/>
    <lineage>
        <taxon>Bacteria</taxon>
        <taxon>Pseudomonadati</taxon>
        <taxon>Bacteroidota</taxon>
        <taxon>Chitinophagia</taxon>
        <taxon>Chitinophagales</taxon>
        <taxon>Chitinophagaceae</taxon>
        <taxon>Filimonas</taxon>
    </lineage>
</organism>
<gene>
    <name evidence="5" type="ORF">SAMN05421788_112158</name>
</gene>
<feature type="domain" description="Peptide-N-glycosidase F C-terminal" evidence="3">
    <location>
        <begin position="190"/>
        <end position="284"/>
    </location>
</feature>
<protein>
    <submittedName>
        <fullName evidence="5">Por secretion system C-terminal sorting domain-containing protein</fullName>
    </submittedName>
</protein>
<dbReference type="RefSeq" id="WP_144264168.1">
    <property type="nucleotide sequence ID" value="NZ_AP017422.1"/>
</dbReference>
<dbReference type="Gene3D" id="2.60.40.10">
    <property type="entry name" value="Immunoglobulins"/>
    <property type="match status" value="1"/>
</dbReference>
<keyword evidence="2" id="KW-0732">Signal</keyword>
<keyword evidence="1" id="KW-1015">Disulfide bond</keyword>
<reference evidence="6" key="1">
    <citation type="submission" date="2017-01" db="EMBL/GenBank/DDBJ databases">
        <authorList>
            <person name="Varghese N."/>
            <person name="Submissions S."/>
        </authorList>
    </citation>
    <scope>NUCLEOTIDE SEQUENCE [LARGE SCALE GENOMIC DNA]</scope>
    <source>
        <strain evidence="6">DSM 21054</strain>
    </source>
</reference>
<evidence type="ECO:0000259" key="4">
    <source>
        <dbReference type="Pfam" id="PF18962"/>
    </source>
</evidence>
<dbReference type="InterPro" id="IPR015197">
    <property type="entry name" value="PngaseF_C"/>
</dbReference>
<evidence type="ECO:0000313" key="5">
    <source>
        <dbReference type="EMBL" id="SIT33442.1"/>
    </source>
</evidence>
<dbReference type="Gene3D" id="2.60.120.230">
    <property type="match status" value="2"/>
</dbReference>
<dbReference type="Proteomes" id="UP000186917">
    <property type="component" value="Unassembled WGS sequence"/>
</dbReference>
<dbReference type="PANTHER" id="PTHR39319">
    <property type="entry name" value="SI:DKEY-256H2.1"/>
    <property type="match status" value="1"/>
</dbReference>
<dbReference type="EMBL" id="FTOR01000012">
    <property type="protein sequence ID" value="SIT33442.1"/>
    <property type="molecule type" value="Genomic_DNA"/>
</dbReference>
<feature type="domain" description="Secretion system C-terminal sorting" evidence="4">
    <location>
        <begin position="668"/>
        <end position="742"/>
    </location>
</feature>
<sequence length="743" mass="82300">MLQPRLTLLVLLLVTLCKTYAAPGDTTWIQAHNNTQLDYYNDFDVNVIFPNGNTSYRKIIMEFTLGKYQCGTTEQYCGDWDYTVQNYLMTPTDTFELSRLITPYANASYPRTPWSWKQRYYFDVTDFYPVLKNNAAIRLSYHNYSGGFTGSIRFAFIEGTPPRNVTGIKRLWSGAFAYGKAGDPIENHFAAQNVTVPAGTQQAAIKFTVTGHGSDENYCSEFCSKYYDVYAANNLLARKYIWKDNCGSNDLYPQSGTWVYNRANWCPGELIYPNIHPITVATPGSILPIDINFQSYSGNGGASYITETGLFFYGAYNYTTDASLERVVAPSDYEGDFRANPICSNPVVVIRNNGSATINSIIIEYGVENYPLTTDTISNLTLTSLQDTTLTLQTLQALQTIAGGNTSKFVAHIIKVNGATDGYAINNTIQSAFVTTPDWPEQFKVVLKTNSKATETNWRIENSFGTVIAARSPVAANTTYTDEIKNLADGCYKLVVTDNGCDGLYWWANTSAGKGYLYAANSAGSYLPLTNGLPAYPATLAADFGCGYTQYFRVASTLPASLLWLTGENEGSTNQLHWETSTETNTSNFELQFSTHDTGFVTVATIPAKGNSSVTNTYTATHQPAINASIYYYRVKLLYKDGNYKYSNIVPLIPVINSGDAQITDVKPNPFTNIIQFGITTSQTASANIQLFDISGRLLYRNQQTFQPGYTPVSIDNVSRLASGMYLLVVNIGNQKITRKLIK</sequence>
<dbReference type="AlphaFoldDB" id="A0A1N7REG1"/>
<accession>A0A1N7REG1</accession>
<dbReference type="NCBIfam" id="TIGR04183">
    <property type="entry name" value="Por_Secre_tail"/>
    <property type="match status" value="1"/>
</dbReference>
<dbReference type="InterPro" id="IPR014784">
    <property type="entry name" value="Cu2_ascorb_mOase-like_C"/>
</dbReference>
<dbReference type="OrthoDB" id="6281169at2"/>
<dbReference type="Pfam" id="PF09113">
    <property type="entry name" value="N-glycanase_C"/>
    <property type="match status" value="1"/>
</dbReference>
<proteinExistence type="predicted"/>
<feature type="chain" id="PRO_5009944146" evidence="2">
    <location>
        <begin position="22"/>
        <end position="743"/>
    </location>
</feature>